<feature type="transmembrane region" description="Helical" evidence="7">
    <location>
        <begin position="88"/>
        <end position="111"/>
    </location>
</feature>
<evidence type="ECO:0000256" key="4">
    <source>
        <dbReference type="ARBA" id="ARBA00022989"/>
    </source>
</evidence>
<dbReference type="GeneID" id="98179090"/>
<dbReference type="InterPro" id="IPR011701">
    <property type="entry name" value="MFS"/>
</dbReference>
<proteinExistence type="inferred from homology"/>
<keyword evidence="3 7" id="KW-0812">Transmembrane</keyword>
<dbReference type="EMBL" id="BAAFSV010000004">
    <property type="protein sequence ID" value="GAB1318137.1"/>
    <property type="molecule type" value="Genomic_DNA"/>
</dbReference>
<feature type="transmembrane region" description="Helical" evidence="7">
    <location>
        <begin position="123"/>
        <end position="142"/>
    </location>
</feature>
<feature type="transmembrane region" description="Helical" evidence="7">
    <location>
        <begin position="439"/>
        <end position="462"/>
    </location>
</feature>
<evidence type="ECO:0000259" key="8">
    <source>
        <dbReference type="PROSITE" id="PS50850"/>
    </source>
</evidence>
<dbReference type="PANTHER" id="PTHR23501">
    <property type="entry name" value="MAJOR FACILITATOR SUPERFAMILY"/>
    <property type="match status" value="1"/>
</dbReference>
<protein>
    <submittedName>
        <fullName evidence="9">Plays a role in the entry into G0</fullName>
    </submittedName>
</protein>
<feature type="transmembrane region" description="Helical" evidence="7">
    <location>
        <begin position="349"/>
        <end position="368"/>
    </location>
</feature>
<dbReference type="InterPro" id="IPR020846">
    <property type="entry name" value="MFS_dom"/>
</dbReference>
<evidence type="ECO:0000256" key="6">
    <source>
        <dbReference type="SAM" id="MobiDB-lite"/>
    </source>
</evidence>
<feature type="compositionally biased region" description="Polar residues" evidence="6">
    <location>
        <begin position="46"/>
        <end position="55"/>
    </location>
</feature>
<feature type="transmembrane region" description="Helical" evidence="7">
    <location>
        <begin position="277"/>
        <end position="297"/>
    </location>
</feature>
<feature type="transmembrane region" description="Helical" evidence="7">
    <location>
        <begin position="246"/>
        <end position="265"/>
    </location>
</feature>
<evidence type="ECO:0000256" key="3">
    <source>
        <dbReference type="ARBA" id="ARBA00022692"/>
    </source>
</evidence>
<dbReference type="SUPFAM" id="SSF103473">
    <property type="entry name" value="MFS general substrate transporter"/>
    <property type="match status" value="1"/>
</dbReference>
<dbReference type="PROSITE" id="PS50850">
    <property type="entry name" value="MFS"/>
    <property type="match status" value="1"/>
</dbReference>
<keyword evidence="10" id="KW-1185">Reference proteome</keyword>
<dbReference type="RefSeq" id="XP_070919868.1">
    <property type="nucleotide sequence ID" value="XM_071063767.1"/>
</dbReference>
<dbReference type="PANTHER" id="PTHR23501:SF102">
    <property type="entry name" value="DRUG TRANSPORTER, PUTATIVE (AFU_ORTHOLOGUE AFUA_3G08530)-RELATED"/>
    <property type="match status" value="1"/>
</dbReference>
<comment type="similarity">
    <text evidence="2">Belongs to the major facilitator superfamily. TCR/Tet family.</text>
</comment>
<feature type="transmembrane region" description="Helical" evidence="7">
    <location>
        <begin position="388"/>
        <end position="406"/>
    </location>
</feature>
<feature type="transmembrane region" description="Helical" evidence="7">
    <location>
        <begin position="211"/>
        <end position="234"/>
    </location>
</feature>
<comment type="subcellular location">
    <subcellularLocation>
        <location evidence="1">Membrane</location>
        <topology evidence="1">Multi-pass membrane protein</topology>
    </subcellularLocation>
</comment>
<keyword evidence="4 7" id="KW-1133">Transmembrane helix</keyword>
<reference evidence="9 10" key="1">
    <citation type="submission" date="2024-09" db="EMBL/GenBank/DDBJ databases">
        <title>Itraconazole resistance in Madurella fahalii resulting from another homologue of gene encoding cytochrome P450 14-alpha sterol demethylase (CYP51).</title>
        <authorList>
            <person name="Yoshioka I."/>
            <person name="Fahal A.H."/>
            <person name="Kaneko S."/>
            <person name="Yaguchi T."/>
        </authorList>
    </citation>
    <scope>NUCLEOTIDE SEQUENCE [LARGE SCALE GENOMIC DNA]</scope>
    <source>
        <strain evidence="9 10">IFM 68171</strain>
    </source>
</reference>
<dbReference type="CDD" id="cd17502">
    <property type="entry name" value="MFS_Azr1_MDR_like"/>
    <property type="match status" value="1"/>
</dbReference>
<evidence type="ECO:0000256" key="1">
    <source>
        <dbReference type="ARBA" id="ARBA00004141"/>
    </source>
</evidence>
<dbReference type="Gene3D" id="1.20.1250.20">
    <property type="entry name" value="MFS general substrate transporter like domains"/>
    <property type="match status" value="1"/>
</dbReference>
<evidence type="ECO:0000256" key="7">
    <source>
        <dbReference type="SAM" id="Phobius"/>
    </source>
</evidence>
<evidence type="ECO:0000256" key="2">
    <source>
        <dbReference type="ARBA" id="ARBA00007520"/>
    </source>
</evidence>
<name>A0ABQ0GK43_9PEZI</name>
<feature type="transmembrane region" description="Helical" evidence="7">
    <location>
        <begin position="413"/>
        <end position="433"/>
    </location>
</feature>
<feature type="transmembrane region" description="Helical" evidence="7">
    <location>
        <begin position="309"/>
        <end position="328"/>
    </location>
</feature>
<accession>A0ABQ0GK43</accession>
<dbReference type="Proteomes" id="UP001628179">
    <property type="component" value="Unassembled WGS sequence"/>
</dbReference>
<evidence type="ECO:0000256" key="5">
    <source>
        <dbReference type="ARBA" id="ARBA00023136"/>
    </source>
</evidence>
<dbReference type="Pfam" id="PF07690">
    <property type="entry name" value="MFS_1"/>
    <property type="match status" value="1"/>
</dbReference>
<feature type="transmembrane region" description="Helical" evidence="7">
    <location>
        <begin position="154"/>
        <end position="175"/>
    </location>
</feature>
<sequence length="629" mass="66459">MGRRTKVRSSSPELIAAVEPERDASLAAAGTSNGGPRDDGGPTTTVDSQGNNGPDHQTDQGVAGGALTERNATREEQGQRVSASAASLIMVPLCLSVAMSALDLTIVTPAIPAIVSAFQSESGYVWIGSAFILANTVSTPVWGSVSDIWGRKPIMLISVAVFLAGSLLCALAPHVDALVTGRAVQGLGASGMGTMVNVIICDTFSLRDRGLYLAITSIVWAVASAVGPVVGGIFTTTLSWRWCFWINLPLGGVVFVVLLFYLRVPTPNTPVLAGLKAIDWTGCLLIVGGALMVLLGLDSGGVTYPWSSVTTVSLIVFGTVVVALFLVVEWKFAANPVLPLRLFSTPSTAATYVIFACNFYVFTGLAYYLPLYSQSVLAANALTSGVHLVPLIVASSLAAAFAGVFIQRTGIYLPLMYVSQMLLTLGTGLFINLEFETSLARLFVFEIIAGIGVGMNIEPPILAAQAATTARDTAAVIATMGFLRSIGNAVSIVVGGVIFQDEMDAAHPGLVAQIGEQSASHFRGGQAVASVDRIFSLTAEDQATVRLAYFNSLKKMWIMYVAFAGLSLLLNLLVRSHHLSTEREEVVLGIRRDTAPAQEPTLVLAEEPVLAPSRASIELVNRRRSSRRP</sequence>
<organism evidence="9 10">
    <name type="scientific">Madurella fahalii</name>
    <dbReference type="NCBI Taxonomy" id="1157608"/>
    <lineage>
        <taxon>Eukaryota</taxon>
        <taxon>Fungi</taxon>
        <taxon>Dikarya</taxon>
        <taxon>Ascomycota</taxon>
        <taxon>Pezizomycotina</taxon>
        <taxon>Sordariomycetes</taxon>
        <taxon>Sordariomycetidae</taxon>
        <taxon>Sordariales</taxon>
        <taxon>Sordariales incertae sedis</taxon>
        <taxon>Madurella</taxon>
    </lineage>
</organism>
<feature type="transmembrane region" description="Helical" evidence="7">
    <location>
        <begin position="557"/>
        <end position="574"/>
    </location>
</feature>
<dbReference type="InterPro" id="IPR036259">
    <property type="entry name" value="MFS_trans_sf"/>
</dbReference>
<gene>
    <name evidence="9" type="ORF">MFIFM68171_08347</name>
</gene>
<dbReference type="Gene3D" id="1.20.1720.10">
    <property type="entry name" value="Multidrug resistance protein D"/>
    <property type="match status" value="1"/>
</dbReference>
<feature type="region of interest" description="Disordered" evidence="6">
    <location>
        <begin position="1"/>
        <end position="62"/>
    </location>
</feature>
<comment type="caution">
    <text evidence="9">The sequence shown here is derived from an EMBL/GenBank/DDBJ whole genome shotgun (WGS) entry which is preliminary data.</text>
</comment>
<evidence type="ECO:0000313" key="9">
    <source>
        <dbReference type="EMBL" id="GAB1318137.1"/>
    </source>
</evidence>
<evidence type="ECO:0000313" key="10">
    <source>
        <dbReference type="Proteomes" id="UP001628179"/>
    </source>
</evidence>
<feature type="transmembrane region" description="Helical" evidence="7">
    <location>
        <begin position="187"/>
        <end position="204"/>
    </location>
</feature>
<keyword evidence="5 7" id="KW-0472">Membrane</keyword>
<feature type="transmembrane region" description="Helical" evidence="7">
    <location>
        <begin position="474"/>
        <end position="499"/>
    </location>
</feature>
<dbReference type="PRINTS" id="PR01036">
    <property type="entry name" value="TCRTETB"/>
</dbReference>
<feature type="domain" description="Major facilitator superfamily (MFS) profile" evidence="8">
    <location>
        <begin position="89"/>
        <end position="579"/>
    </location>
</feature>